<reference evidence="2" key="1">
    <citation type="submission" date="2023-06" db="EMBL/GenBank/DDBJ databases">
        <authorList>
            <consortium name="Lawrence Berkeley National Laboratory"/>
            <person name="Ahrendt S."/>
            <person name="Sahu N."/>
            <person name="Indic B."/>
            <person name="Wong-Bajracharya J."/>
            <person name="Merenyi Z."/>
            <person name="Ke H.-M."/>
            <person name="Monk M."/>
            <person name="Kocsube S."/>
            <person name="Drula E."/>
            <person name="Lipzen A."/>
            <person name="Balint B."/>
            <person name="Henrissat B."/>
            <person name="Andreopoulos B."/>
            <person name="Martin F.M."/>
            <person name="Harder C.B."/>
            <person name="Rigling D."/>
            <person name="Ford K.L."/>
            <person name="Foster G.D."/>
            <person name="Pangilinan J."/>
            <person name="Papanicolaou A."/>
            <person name="Barry K."/>
            <person name="LaButti K."/>
            <person name="Viragh M."/>
            <person name="Koriabine M."/>
            <person name="Yan M."/>
            <person name="Riley R."/>
            <person name="Champramary S."/>
            <person name="Plett K.L."/>
            <person name="Tsai I.J."/>
            <person name="Slot J."/>
            <person name="Sipos G."/>
            <person name="Plett J."/>
            <person name="Nagy L.G."/>
            <person name="Grigoriev I.V."/>
        </authorList>
    </citation>
    <scope>NUCLEOTIDE SEQUENCE</scope>
    <source>
        <strain evidence="2">ICMP 16352</strain>
    </source>
</reference>
<protein>
    <submittedName>
        <fullName evidence="2">Uncharacterized protein</fullName>
    </submittedName>
</protein>
<proteinExistence type="predicted"/>
<evidence type="ECO:0000313" key="3">
    <source>
        <dbReference type="Proteomes" id="UP001175227"/>
    </source>
</evidence>
<dbReference type="Proteomes" id="UP001175227">
    <property type="component" value="Unassembled WGS sequence"/>
</dbReference>
<keyword evidence="3" id="KW-1185">Reference proteome</keyword>
<sequence length="131" mass="14843">MPSPLREWQDQLSPISLSHIRTMKDCPKSSHMFLDVTGYVNTNYQHVCRYGNTLEGKRFSDMWTHHEQGKSVQEQHSSWLDRLAKQTHQLLPVTHEEPDCVPDNDTIDSSPAVSPPALTDTPVKSCLSAQS</sequence>
<feature type="region of interest" description="Disordered" evidence="1">
    <location>
        <begin position="91"/>
        <end position="131"/>
    </location>
</feature>
<evidence type="ECO:0000256" key="1">
    <source>
        <dbReference type="SAM" id="MobiDB-lite"/>
    </source>
</evidence>
<gene>
    <name evidence="2" type="ORF">IW261DRAFT_1572264</name>
</gene>
<accession>A0AA39NTJ7</accession>
<evidence type="ECO:0000313" key="2">
    <source>
        <dbReference type="EMBL" id="KAK0471218.1"/>
    </source>
</evidence>
<organism evidence="2 3">
    <name type="scientific">Armillaria novae-zelandiae</name>
    <dbReference type="NCBI Taxonomy" id="153914"/>
    <lineage>
        <taxon>Eukaryota</taxon>
        <taxon>Fungi</taxon>
        <taxon>Dikarya</taxon>
        <taxon>Basidiomycota</taxon>
        <taxon>Agaricomycotina</taxon>
        <taxon>Agaricomycetes</taxon>
        <taxon>Agaricomycetidae</taxon>
        <taxon>Agaricales</taxon>
        <taxon>Marasmiineae</taxon>
        <taxon>Physalacriaceae</taxon>
        <taxon>Armillaria</taxon>
    </lineage>
</organism>
<comment type="caution">
    <text evidence="2">The sequence shown here is derived from an EMBL/GenBank/DDBJ whole genome shotgun (WGS) entry which is preliminary data.</text>
</comment>
<dbReference type="AlphaFoldDB" id="A0AA39NTJ7"/>
<name>A0AA39NTJ7_9AGAR</name>
<dbReference type="EMBL" id="JAUEPR010000053">
    <property type="protein sequence ID" value="KAK0471218.1"/>
    <property type="molecule type" value="Genomic_DNA"/>
</dbReference>